<evidence type="ECO:0000313" key="3">
    <source>
        <dbReference type="Proteomes" id="UP000199377"/>
    </source>
</evidence>
<dbReference type="EMBL" id="FOQH01000005">
    <property type="protein sequence ID" value="SFI26322.1"/>
    <property type="molecule type" value="Genomic_DNA"/>
</dbReference>
<dbReference type="PIRSF" id="PIRSF038971">
    <property type="entry name" value="PhnM"/>
    <property type="match status" value="1"/>
</dbReference>
<gene>
    <name evidence="2" type="ORF">SAMN05216258_105314</name>
</gene>
<dbReference type="SUPFAM" id="SSF51556">
    <property type="entry name" value="Metallo-dependent hydrolases"/>
    <property type="match status" value="1"/>
</dbReference>
<dbReference type="STRING" id="1114924.SAMN05216258_105314"/>
<dbReference type="PANTHER" id="PTHR43135:SF3">
    <property type="entry name" value="ALPHA-D-RIBOSE 1-METHYLPHOSPHONATE 5-TRIPHOSPHATE DIPHOSPHATASE"/>
    <property type="match status" value="1"/>
</dbReference>
<dbReference type="InterPro" id="IPR011059">
    <property type="entry name" value="Metal-dep_hydrolase_composite"/>
</dbReference>
<dbReference type="GO" id="GO:0016810">
    <property type="term" value="F:hydrolase activity, acting on carbon-nitrogen (but not peptide) bonds"/>
    <property type="evidence" value="ECO:0007669"/>
    <property type="project" value="InterPro"/>
</dbReference>
<dbReference type="Gene3D" id="2.30.40.10">
    <property type="entry name" value="Urease, subunit C, domain 1"/>
    <property type="match status" value="1"/>
</dbReference>
<dbReference type="GO" id="GO:0019700">
    <property type="term" value="P:organic phosphonate catabolic process"/>
    <property type="evidence" value="ECO:0007669"/>
    <property type="project" value="InterPro"/>
</dbReference>
<name>A0A1I3GSN3_9RHOB</name>
<feature type="domain" description="Amidohydrolase-related" evidence="1">
    <location>
        <begin position="264"/>
        <end position="379"/>
    </location>
</feature>
<proteinExistence type="predicted"/>
<dbReference type="NCBIfam" id="NF011987">
    <property type="entry name" value="PRK15446.2-3"/>
    <property type="match status" value="1"/>
</dbReference>
<keyword evidence="3" id="KW-1185">Reference proteome</keyword>
<dbReference type="Pfam" id="PF01979">
    <property type="entry name" value="Amidohydro_1"/>
    <property type="match status" value="1"/>
</dbReference>
<sequence length="407" mass="42592">MTPILIRGATALLPDGPAETSVLVADGAIAEIGAPSAAGALHVDGRGLVLAPAIVDIHGDAFERAVMPRPGVFMPGEVAAMDVDRQLAALGIATAYHALTLSWEPGLRSVERGEAFLLALAAAAPRLGIDHRIQLRWETFALEAIPLIERALAQGPTPSIAFNDHTSMMLRERSTPVTERAFEHGPHYVAAPFDDPGVRRSVRSVAARTELSEEQYLARLAEVWARRPGVPAAIAQVAAMGRAAGAPMLSHDDSQLETRAFHRAMGVGIAEFPMSEAVARDARAAGESVVLGAPNALRGGSHIGSLSAADMVEDGVCDILASDYHHPALPAAVGRLAAEKRASRAALWACVSANPARALGLADRGRIAPGLRADLTLLEWPEGATPAARLTLSAGRIAHLSGDLLRA</sequence>
<dbReference type="InterPro" id="IPR006680">
    <property type="entry name" value="Amidohydro-rel"/>
</dbReference>
<dbReference type="OrthoDB" id="9785413at2"/>
<dbReference type="InterPro" id="IPR051781">
    <property type="entry name" value="Metallo-dep_Hydrolase"/>
</dbReference>
<evidence type="ECO:0000259" key="1">
    <source>
        <dbReference type="Pfam" id="PF01979"/>
    </source>
</evidence>
<dbReference type="SUPFAM" id="SSF51338">
    <property type="entry name" value="Composite domain of metallo-dependent hydrolases"/>
    <property type="match status" value="1"/>
</dbReference>
<dbReference type="InterPro" id="IPR032466">
    <property type="entry name" value="Metal_Hydrolase"/>
</dbReference>
<dbReference type="Proteomes" id="UP000199377">
    <property type="component" value="Unassembled WGS sequence"/>
</dbReference>
<protein>
    <submittedName>
        <fullName evidence="2">Alpha-D-ribose 1-methylphosphonate 5-triphosphate diphosphatase</fullName>
    </submittedName>
</protein>
<dbReference type="AlphaFoldDB" id="A0A1I3GSN3"/>
<evidence type="ECO:0000313" key="2">
    <source>
        <dbReference type="EMBL" id="SFI26322.1"/>
    </source>
</evidence>
<organism evidence="2 3">
    <name type="scientific">Albimonas pacifica</name>
    <dbReference type="NCBI Taxonomy" id="1114924"/>
    <lineage>
        <taxon>Bacteria</taxon>
        <taxon>Pseudomonadati</taxon>
        <taxon>Pseudomonadota</taxon>
        <taxon>Alphaproteobacteria</taxon>
        <taxon>Rhodobacterales</taxon>
        <taxon>Paracoccaceae</taxon>
        <taxon>Albimonas</taxon>
    </lineage>
</organism>
<dbReference type="PANTHER" id="PTHR43135">
    <property type="entry name" value="ALPHA-D-RIBOSE 1-METHYLPHOSPHONATE 5-TRIPHOSPHATE DIPHOSPHATASE"/>
    <property type="match status" value="1"/>
</dbReference>
<dbReference type="InterPro" id="IPR012696">
    <property type="entry name" value="PhnM"/>
</dbReference>
<reference evidence="2 3" key="1">
    <citation type="submission" date="2016-10" db="EMBL/GenBank/DDBJ databases">
        <authorList>
            <person name="de Groot N.N."/>
        </authorList>
    </citation>
    <scope>NUCLEOTIDE SEQUENCE [LARGE SCALE GENOMIC DNA]</scope>
    <source>
        <strain evidence="2 3">CGMCC 1.11030</strain>
    </source>
</reference>
<dbReference type="RefSeq" id="WP_092860133.1">
    <property type="nucleotide sequence ID" value="NZ_FOQH01000005.1"/>
</dbReference>
<accession>A0A1I3GSN3</accession>
<dbReference type="Gene3D" id="3.20.20.140">
    <property type="entry name" value="Metal-dependent hydrolases"/>
    <property type="match status" value="1"/>
</dbReference>